<reference evidence="4 5" key="1">
    <citation type="submission" date="2024-03" db="EMBL/GenBank/DDBJ databases">
        <title>Draft genome sequence of Pseudonocardia nematodicida JCM 31783.</title>
        <authorList>
            <person name="Butdee W."/>
            <person name="Duangmal K."/>
        </authorList>
    </citation>
    <scope>NUCLEOTIDE SEQUENCE [LARGE SCALE GENOMIC DNA]</scope>
    <source>
        <strain evidence="4 5">JCM 31783</strain>
    </source>
</reference>
<gene>
    <name evidence="4" type="ORF">WIS52_12920</name>
</gene>
<evidence type="ECO:0000256" key="2">
    <source>
        <dbReference type="SAM" id="Phobius"/>
    </source>
</evidence>
<proteinExistence type="predicted"/>
<feature type="region of interest" description="Disordered" evidence="1">
    <location>
        <begin position="714"/>
        <end position="766"/>
    </location>
</feature>
<dbReference type="RefSeq" id="WP_349298433.1">
    <property type="nucleotide sequence ID" value="NZ_JBEDNQ010000004.1"/>
</dbReference>
<name>A0ABV1KDD8_9PSEU</name>
<feature type="signal peptide" evidence="3">
    <location>
        <begin position="1"/>
        <end position="21"/>
    </location>
</feature>
<dbReference type="EMBL" id="JBEDNQ010000004">
    <property type="protein sequence ID" value="MEQ3551373.1"/>
    <property type="molecule type" value="Genomic_DNA"/>
</dbReference>
<sequence length="766" mass="76021">MNRIAALVAIALAALLGTVVAGPVASAAPAQVPDPGPVALAVDAMSPRVVTADGPAQLVVTGSVTNTGPDPVEQLAVRVQRGAAVVDEAGLRGALAGEDPVDGATPRFTDLGPLAPGESRPFRYAVELTGAPGETLALPGPGTYPLLVNVNGTIGGTPSRIASRPTVLPVSALPGSVPPPSPPATPVSMLLPITDAPRRIPPVPGQTPVLTDDDLATSFAPGGRLRELVDAYATGAPAGSPVRGAVCLAVDPELVATADAMSGGYEVVTSADGTTVPGRGAEAAGAWLTELRTAARGACVVALAPSDADLVALVRGGGSDVARTALEQGRAALAGIGGLDTPVLDDTVWPVDGVLDDATRDALGGGSRLVLSADGVDGTETSGVVRLGEANGPDADRAVLADPLLSEAVAGPAGSGGSREDGLAGQDLAGALAFRTENGPQAGGAPLLIAPPHDWSAGGPGAAGTLATLSALIAEGRVAPTGLAGVVASEPADTGPAALVYPVQAGGVEIPGAVVATIGEQVRSIEGLRGAAEGRTGVGTTPAEVFDPLVRGTLRAASSWWRGDPDRARREADVVAGRIEQVRGSVRVLQPPSPYSLGTSDAPLLITVANGLPVTMNVRVVMSSTTGLRVAPIPEQAVPPLGRVQVRVSAQVTRSGQFSVDAGLRTPDGAALGPDTRLRVRSTVYGTVTVWLTGVAGAVLVVLVVRRIVRRVRSSGGYSGPGPGRTGTPGDPGPPPSDAEPVSGGSAPGAGGDETARTRLPPYSSS</sequence>
<dbReference type="Proteomes" id="UP001494902">
    <property type="component" value="Unassembled WGS sequence"/>
</dbReference>
<keyword evidence="2" id="KW-0812">Transmembrane</keyword>
<accession>A0ABV1KDD8</accession>
<evidence type="ECO:0000313" key="5">
    <source>
        <dbReference type="Proteomes" id="UP001494902"/>
    </source>
</evidence>
<feature type="chain" id="PRO_5045846514" evidence="3">
    <location>
        <begin position="22"/>
        <end position="766"/>
    </location>
</feature>
<evidence type="ECO:0000256" key="1">
    <source>
        <dbReference type="SAM" id="MobiDB-lite"/>
    </source>
</evidence>
<dbReference type="Pfam" id="PF19516">
    <property type="entry name" value="DUF6049"/>
    <property type="match status" value="1"/>
</dbReference>
<protein>
    <submittedName>
        <fullName evidence="4">DUF6049 family protein</fullName>
    </submittedName>
</protein>
<keyword evidence="2" id="KW-0472">Membrane</keyword>
<keyword evidence="5" id="KW-1185">Reference proteome</keyword>
<evidence type="ECO:0000256" key="3">
    <source>
        <dbReference type="SAM" id="SignalP"/>
    </source>
</evidence>
<comment type="caution">
    <text evidence="4">The sequence shown here is derived from an EMBL/GenBank/DDBJ whole genome shotgun (WGS) entry which is preliminary data.</text>
</comment>
<feature type="compositionally biased region" description="Gly residues" evidence="1">
    <location>
        <begin position="717"/>
        <end position="727"/>
    </location>
</feature>
<organism evidence="4 5">
    <name type="scientific">Pseudonocardia nematodicida</name>
    <dbReference type="NCBI Taxonomy" id="1206997"/>
    <lineage>
        <taxon>Bacteria</taxon>
        <taxon>Bacillati</taxon>
        <taxon>Actinomycetota</taxon>
        <taxon>Actinomycetes</taxon>
        <taxon>Pseudonocardiales</taxon>
        <taxon>Pseudonocardiaceae</taxon>
        <taxon>Pseudonocardia</taxon>
    </lineage>
</organism>
<keyword evidence="2" id="KW-1133">Transmembrane helix</keyword>
<keyword evidence="3" id="KW-0732">Signal</keyword>
<dbReference type="InterPro" id="IPR046112">
    <property type="entry name" value="DUF6049"/>
</dbReference>
<evidence type="ECO:0000313" key="4">
    <source>
        <dbReference type="EMBL" id="MEQ3551373.1"/>
    </source>
</evidence>
<feature type="transmembrane region" description="Helical" evidence="2">
    <location>
        <begin position="684"/>
        <end position="705"/>
    </location>
</feature>